<dbReference type="GO" id="GO:0008168">
    <property type="term" value="F:methyltransferase activity"/>
    <property type="evidence" value="ECO:0007669"/>
    <property type="project" value="UniProtKB-KW"/>
</dbReference>
<comment type="caution">
    <text evidence="1">The sequence shown here is derived from an EMBL/GenBank/DDBJ whole genome shotgun (WGS) entry which is preliminary data.</text>
</comment>
<dbReference type="EMBL" id="PZFQ01000024">
    <property type="protein sequence ID" value="PTI75276.1"/>
    <property type="molecule type" value="Genomic_DNA"/>
</dbReference>
<keyword evidence="1" id="KW-0808">Transferase</keyword>
<name>A0A9Q6HP88_9STAP</name>
<dbReference type="SUPFAM" id="SSF53335">
    <property type="entry name" value="S-adenosyl-L-methionine-dependent methyltransferases"/>
    <property type="match status" value="1"/>
</dbReference>
<gene>
    <name evidence="1" type="ORF">BU058_08180</name>
</gene>
<protein>
    <submittedName>
        <fullName evidence="1">SAM-dependent methyltransferase</fullName>
    </submittedName>
</protein>
<reference evidence="1 2" key="1">
    <citation type="journal article" date="2016" name="Front. Microbiol.">
        <title>Comprehensive Phylogenetic Analysis of Bovine Non-aureus Staphylococci Species Based on Whole-Genome Sequencing.</title>
        <authorList>
            <person name="Naushad S."/>
            <person name="Barkema H.W."/>
            <person name="Luby C."/>
            <person name="Condas L.A."/>
            <person name="Nobrega D.B."/>
            <person name="Carson D.A."/>
            <person name="De Buck J."/>
        </authorList>
    </citation>
    <scope>NUCLEOTIDE SEQUENCE [LARGE SCALE GENOMIC DNA]</scope>
    <source>
        <strain evidence="1 2">SNUC 1231</strain>
    </source>
</reference>
<keyword evidence="1" id="KW-0489">Methyltransferase</keyword>
<organism evidence="1 2">
    <name type="scientific">Staphylococcus succinus</name>
    <dbReference type="NCBI Taxonomy" id="61015"/>
    <lineage>
        <taxon>Bacteria</taxon>
        <taxon>Bacillati</taxon>
        <taxon>Bacillota</taxon>
        <taxon>Bacilli</taxon>
        <taxon>Bacillales</taxon>
        <taxon>Staphylococcaceae</taxon>
        <taxon>Staphylococcus</taxon>
    </lineage>
</organism>
<dbReference type="Proteomes" id="UP000241960">
    <property type="component" value="Unassembled WGS sequence"/>
</dbReference>
<dbReference type="GO" id="GO:0032259">
    <property type="term" value="P:methylation"/>
    <property type="evidence" value="ECO:0007669"/>
    <property type="project" value="UniProtKB-KW"/>
</dbReference>
<dbReference type="RefSeq" id="WP_107545087.1">
    <property type="nucleotide sequence ID" value="NZ_PZFQ01000024.1"/>
</dbReference>
<evidence type="ECO:0000313" key="2">
    <source>
        <dbReference type="Proteomes" id="UP000241960"/>
    </source>
</evidence>
<dbReference type="Gene3D" id="3.40.50.150">
    <property type="entry name" value="Vaccinia Virus protein VP39"/>
    <property type="match status" value="1"/>
</dbReference>
<proteinExistence type="predicted"/>
<dbReference type="InterPro" id="IPR029063">
    <property type="entry name" value="SAM-dependent_MTases_sf"/>
</dbReference>
<accession>A0A9Q6HP88</accession>
<sequence length="233" mass="27730">MTNKLRSEKLEIERIIFIGRTYKEYLNMFDLSLPELERKKILDCPAGACSFSAMGRQKGLNIEACDIAYYFNRVDLYEKGKEDIQHTIEKMKNSKDNYNWNYFKNIEDLKYQRQQALEDCVEDMKHHNNQYKAVSLPELPYCDEAFDIVLSAHFLFMYADRLDYAFHIKCLEELLRVSKKELRIFPLVDLEGHRYAYLDHIIKNLTELGYNVSECKVDYEFQTHANTMLKIVK</sequence>
<evidence type="ECO:0000313" key="1">
    <source>
        <dbReference type="EMBL" id="PTI75276.1"/>
    </source>
</evidence>
<dbReference type="AlphaFoldDB" id="A0A9Q6HP88"/>